<reference evidence="2" key="1">
    <citation type="submission" date="2020-04" db="EMBL/GenBank/DDBJ databases">
        <title>Analysis of mating type loci in Filobasidium floriforme.</title>
        <authorList>
            <person name="Nowrousian M."/>
        </authorList>
    </citation>
    <scope>NUCLEOTIDE SEQUENCE</scope>
    <source>
        <strain evidence="2">CBS 6242</strain>
    </source>
</reference>
<comment type="caution">
    <text evidence="2">The sequence shown here is derived from an EMBL/GenBank/DDBJ whole genome shotgun (WGS) entry which is preliminary data.</text>
</comment>
<protein>
    <submittedName>
        <fullName evidence="2">Uncharacterized protein</fullName>
    </submittedName>
</protein>
<keyword evidence="3" id="KW-1185">Reference proteome</keyword>
<proteinExistence type="predicted"/>
<dbReference type="OrthoDB" id="2581425at2759"/>
<dbReference type="Proteomes" id="UP000812966">
    <property type="component" value="Unassembled WGS sequence"/>
</dbReference>
<sequence length="179" mass="19917">MGSPPKYEQIPSDDVYDHVGDVEAGLTNSTAEGADSVIYTYAPLFPRKGKTEHVVGLRGMNRQETIAMVHRYFPSLMDLSTDRLAFEVPVPSAAPVIGQRINSPHAVHVEEWAKVQDEAWAGFERSAPARIRVVVVDTPKDIRRRECRTAFAISAAVFGPILFMFLFFVAMFVLASFDD</sequence>
<accession>A0A8K0JR37</accession>
<evidence type="ECO:0000313" key="3">
    <source>
        <dbReference type="Proteomes" id="UP000812966"/>
    </source>
</evidence>
<name>A0A8K0JR37_9TREE</name>
<evidence type="ECO:0000256" key="1">
    <source>
        <dbReference type="SAM" id="Phobius"/>
    </source>
</evidence>
<keyword evidence="1" id="KW-0472">Membrane</keyword>
<keyword evidence="1" id="KW-0812">Transmembrane</keyword>
<keyword evidence="1" id="KW-1133">Transmembrane helix</keyword>
<evidence type="ECO:0000313" key="2">
    <source>
        <dbReference type="EMBL" id="KAG7563083.1"/>
    </source>
</evidence>
<dbReference type="EMBL" id="JABELV010000021">
    <property type="protein sequence ID" value="KAG7563083.1"/>
    <property type="molecule type" value="Genomic_DNA"/>
</dbReference>
<dbReference type="AlphaFoldDB" id="A0A8K0JR37"/>
<feature type="transmembrane region" description="Helical" evidence="1">
    <location>
        <begin position="150"/>
        <end position="177"/>
    </location>
</feature>
<gene>
    <name evidence="2" type="ORF">FFLO_01515</name>
</gene>
<organism evidence="2 3">
    <name type="scientific">Filobasidium floriforme</name>
    <dbReference type="NCBI Taxonomy" id="5210"/>
    <lineage>
        <taxon>Eukaryota</taxon>
        <taxon>Fungi</taxon>
        <taxon>Dikarya</taxon>
        <taxon>Basidiomycota</taxon>
        <taxon>Agaricomycotina</taxon>
        <taxon>Tremellomycetes</taxon>
        <taxon>Filobasidiales</taxon>
        <taxon>Filobasidiaceae</taxon>
        <taxon>Filobasidium</taxon>
    </lineage>
</organism>